<evidence type="ECO:0000256" key="3">
    <source>
        <dbReference type="ARBA" id="ARBA00023163"/>
    </source>
</evidence>
<dbReference type="PROSITE" id="PS51071">
    <property type="entry name" value="HTH_RPIR"/>
    <property type="match status" value="1"/>
</dbReference>
<dbReference type="GO" id="GO:1901135">
    <property type="term" value="P:carbohydrate derivative metabolic process"/>
    <property type="evidence" value="ECO:0007669"/>
    <property type="project" value="InterPro"/>
</dbReference>
<evidence type="ECO:0000259" key="4">
    <source>
        <dbReference type="PROSITE" id="PS51071"/>
    </source>
</evidence>
<dbReference type="STRING" id="670482.SAMN04488542_10878"/>
<dbReference type="CDD" id="cd05013">
    <property type="entry name" value="SIS_RpiR"/>
    <property type="match status" value="1"/>
</dbReference>
<protein>
    <submittedName>
        <fullName evidence="6">DNA-binding transcriptional regulator, MurR/RpiR family, contains HTH and SIS domains</fullName>
    </submittedName>
</protein>
<dbReference type="InterPro" id="IPR047640">
    <property type="entry name" value="RpiR-like"/>
</dbReference>
<dbReference type="InterPro" id="IPR046348">
    <property type="entry name" value="SIS_dom_sf"/>
</dbReference>
<evidence type="ECO:0000256" key="1">
    <source>
        <dbReference type="ARBA" id="ARBA00023015"/>
    </source>
</evidence>
<gene>
    <name evidence="6" type="ORF">SAMN04488542_10878</name>
</gene>
<dbReference type="GO" id="GO:0097367">
    <property type="term" value="F:carbohydrate derivative binding"/>
    <property type="evidence" value="ECO:0007669"/>
    <property type="project" value="InterPro"/>
</dbReference>
<organism evidence="6 7">
    <name type="scientific">Fontibacillus panacisegetis</name>
    <dbReference type="NCBI Taxonomy" id="670482"/>
    <lineage>
        <taxon>Bacteria</taxon>
        <taxon>Bacillati</taxon>
        <taxon>Bacillota</taxon>
        <taxon>Bacilli</taxon>
        <taxon>Bacillales</taxon>
        <taxon>Paenibacillaceae</taxon>
        <taxon>Fontibacillus</taxon>
    </lineage>
</organism>
<dbReference type="InterPro" id="IPR009057">
    <property type="entry name" value="Homeodomain-like_sf"/>
</dbReference>
<dbReference type="InterPro" id="IPR035472">
    <property type="entry name" value="RpiR-like_SIS"/>
</dbReference>
<feature type="domain" description="SIS" evidence="5">
    <location>
        <begin position="149"/>
        <end position="289"/>
    </location>
</feature>
<evidence type="ECO:0000256" key="2">
    <source>
        <dbReference type="ARBA" id="ARBA00023125"/>
    </source>
</evidence>
<dbReference type="Pfam" id="PF01380">
    <property type="entry name" value="SIS"/>
    <property type="match status" value="1"/>
</dbReference>
<dbReference type="PROSITE" id="PS51464">
    <property type="entry name" value="SIS"/>
    <property type="match status" value="1"/>
</dbReference>
<dbReference type="InterPro" id="IPR001347">
    <property type="entry name" value="SIS_dom"/>
</dbReference>
<dbReference type="SUPFAM" id="SSF53697">
    <property type="entry name" value="SIS domain"/>
    <property type="match status" value="1"/>
</dbReference>
<dbReference type="Pfam" id="PF01418">
    <property type="entry name" value="HTH_6"/>
    <property type="match status" value="1"/>
</dbReference>
<sequence>MSEMEYGLKVCKALPERKGIHLSNEQGMGKTLLSIRSHLNGLTKTEQKVAKFILDNSQDIIYHSVTELAERADVGETTVLRFCRKLKFQGFQDFKLSLAQDLVKPSDRLYNEVTEEDDASTVKQKVVSMHISSLEQTSELVNHEQLEKAISVLHDAECIHFFGVGSSGLTALQAAHSFSRIGKRTMARSDTHFQAMAASLMGPNEVAVGISISGSTKDTIDNLSLAKKAGAKIVVITSNARSPITKIADIVLLMVARENPLQGSSLSAKVSQLVLIDILNVGVTFKMKEDALKVREVTAKAITDKLY</sequence>
<proteinExistence type="predicted"/>
<dbReference type="Gene3D" id="3.40.50.10490">
    <property type="entry name" value="Glucose-6-phosphate isomerase like protein, domain 1"/>
    <property type="match status" value="1"/>
</dbReference>
<evidence type="ECO:0000259" key="5">
    <source>
        <dbReference type="PROSITE" id="PS51464"/>
    </source>
</evidence>
<dbReference type="Proteomes" id="UP000198972">
    <property type="component" value="Unassembled WGS sequence"/>
</dbReference>
<evidence type="ECO:0000313" key="7">
    <source>
        <dbReference type="Proteomes" id="UP000198972"/>
    </source>
</evidence>
<dbReference type="Gene3D" id="1.10.10.10">
    <property type="entry name" value="Winged helix-like DNA-binding domain superfamily/Winged helix DNA-binding domain"/>
    <property type="match status" value="1"/>
</dbReference>
<name>A0A1G7JR28_9BACL</name>
<dbReference type="InterPro" id="IPR036388">
    <property type="entry name" value="WH-like_DNA-bd_sf"/>
</dbReference>
<keyword evidence="1" id="KW-0805">Transcription regulation</keyword>
<dbReference type="RefSeq" id="WP_342707184.1">
    <property type="nucleotide sequence ID" value="NZ_FNBG01000008.1"/>
</dbReference>
<evidence type="ECO:0000313" key="6">
    <source>
        <dbReference type="EMBL" id="SDF27321.1"/>
    </source>
</evidence>
<dbReference type="AlphaFoldDB" id="A0A1G7JR28"/>
<dbReference type="PANTHER" id="PTHR30514:SF1">
    <property type="entry name" value="HTH-TYPE TRANSCRIPTIONAL REGULATOR HEXR-RELATED"/>
    <property type="match status" value="1"/>
</dbReference>
<dbReference type="GO" id="GO:0003677">
    <property type="term" value="F:DNA binding"/>
    <property type="evidence" value="ECO:0007669"/>
    <property type="project" value="UniProtKB-KW"/>
</dbReference>
<dbReference type="EMBL" id="FNBG01000008">
    <property type="protein sequence ID" value="SDF27321.1"/>
    <property type="molecule type" value="Genomic_DNA"/>
</dbReference>
<dbReference type="InterPro" id="IPR000281">
    <property type="entry name" value="HTH_RpiR"/>
</dbReference>
<keyword evidence="3" id="KW-0804">Transcription</keyword>
<dbReference type="PANTHER" id="PTHR30514">
    <property type="entry name" value="GLUCOKINASE"/>
    <property type="match status" value="1"/>
</dbReference>
<feature type="domain" description="HTH rpiR-type" evidence="4">
    <location>
        <begin position="29"/>
        <end position="105"/>
    </location>
</feature>
<dbReference type="SUPFAM" id="SSF46689">
    <property type="entry name" value="Homeodomain-like"/>
    <property type="match status" value="1"/>
</dbReference>
<keyword evidence="7" id="KW-1185">Reference proteome</keyword>
<accession>A0A1G7JR28</accession>
<dbReference type="GO" id="GO:0003700">
    <property type="term" value="F:DNA-binding transcription factor activity"/>
    <property type="evidence" value="ECO:0007669"/>
    <property type="project" value="InterPro"/>
</dbReference>
<reference evidence="6 7" key="1">
    <citation type="submission" date="2016-10" db="EMBL/GenBank/DDBJ databases">
        <authorList>
            <person name="de Groot N.N."/>
        </authorList>
    </citation>
    <scope>NUCLEOTIDE SEQUENCE [LARGE SCALE GENOMIC DNA]</scope>
    <source>
        <strain evidence="6 7">DSM 28129</strain>
    </source>
</reference>
<keyword evidence="2 6" id="KW-0238">DNA-binding</keyword>